<reference evidence="1" key="1">
    <citation type="submission" date="2012-05" db="EMBL/GenBank/DDBJ databases">
        <authorList>
            <person name="Krishnakumar V."/>
            <person name="Cheung F."/>
            <person name="Xiao Y."/>
            <person name="Chan A."/>
            <person name="Moskal W.A."/>
            <person name="Town C.D."/>
        </authorList>
    </citation>
    <scope>NUCLEOTIDE SEQUENCE</scope>
</reference>
<protein>
    <submittedName>
        <fullName evidence="1">Uncharacterized protein</fullName>
    </submittedName>
</protein>
<accession>I3S1K2</accession>
<organism evidence="1">
    <name type="scientific">Lotus japonicus</name>
    <name type="common">Lotus corniculatus var. japonicus</name>
    <dbReference type="NCBI Taxonomy" id="34305"/>
    <lineage>
        <taxon>Eukaryota</taxon>
        <taxon>Viridiplantae</taxon>
        <taxon>Streptophyta</taxon>
        <taxon>Embryophyta</taxon>
        <taxon>Tracheophyta</taxon>
        <taxon>Spermatophyta</taxon>
        <taxon>Magnoliopsida</taxon>
        <taxon>eudicotyledons</taxon>
        <taxon>Gunneridae</taxon>
        <taxon>Pentapetalae</taxon>
        <taxon>rosids</taxon>
        <taxon>fabids</taxon>
        <taxon>Fabales</taxon>
        <taxon>Fabaceae</taxon>
        <taxon>Papilionoideae</taxon>
        <taxon>50 kb inversion clade</taxon>
        <taxon>NPAAA clade</taxon>
        <taxon>Hologalegina</taxon>
        <taxon>robinioid clade</taxon>
        <taxon>Loteae</taxon>
        <taxon>Lotus</taxon>
    </lineage>
</organism>
<dbReference type="EMBL" id="BT134349">
    <property type="protein sequence ID" value="AFK34144.1"/>
    <property type="molecule type" value="mRNA"/>
</dbReference>
<evidence type="ECO:0000313" key="1">
    <source>
        <dbReference type="EMBL" id="AFK34144.1"/>
    </source>
</evidence>
<dbReference type="AlphaFoldDB" id="I3S1K2"/>
<proteinExistence type="evidence at transcript level"/>
<sequence>MLLLDLHIMTMNVIMEIGNILTVLLQPKNPRRRRRLKNMEEFNNLHFLMTLQAPLILAGPMRVTRSKTISQGMEE</sequence>
<name>I3S1K2_LOTJA</name>